<proteinExistence type="predicted"/>
<dbReference type="EMBL" id="JANBVB010001465">
    <property type="protein sequence ID" value="KAJ2890190.1"/>
    <property type="molecule type" value="Genomic_DNA"/>
</dbReference>
<name>A0ACC1LY28_9FUNG</name>
<dbReference type="Proteomes" id="UP001139981">
    <property type="component" value="Unassembled WGS sequence"/>
</dbReference>
<accession>A0ACC1LY28</accession>
<evidence type="ECO:0000313" key="1">
    <source>
        <dbReference type="EMBL" id="KAJ2890190.1"/>
    </source>
</evidence>
<protein>
    <submittedName>
        <fullName evidence="1">Uncharacterized protein</fullName>
    </submittedName>
</protein>
<sequence>MSLLSSGANTDADGFTRVVAKGKRGQSSRVSHLPPIPNSDSGNSARDDGADSKPQSTVFPGKRRPRNRRQQQQQQTKSIVETQVEGVLEKIESLKSAKFFDTLQETTLDLVQAFGPEEIVCYGVGSLATQISQWQLALILLINQHLNIGMSAFDPVTLPTDCETLERFAVSIIAENEEARRSVTVKTLFFMPHCEEFLYDNLLAANWSPEQLTRILIIGNRISRYQDTQSSKELAEKSPYILHAIPAIACTDLPSERLLGLRNCPYAFTDTCVQQFGGALGDSIDFNVVSRPIKK</sequence>
<evidence type="ECO:0000313" key="2">
    <source>
        <dbReference type="Proteomes" id="UP001139981"/>
    </source>
</evidence>
<gene>
    <name evidence="1" type="ORF">IWW38_004270</name>
</gene>
<comment type="caution">
    <text evidence="1">The sequence shown here is derived from an EMBL/GenBank/DDBJ whole genome shotgun (WGS) entry which is preliminary data.</text>
</comment>
<organism evidence="1 2">
    <name type="scientific">Coemansia aciculifera</name>
    <dbReference type="NCBI Taxonomy" id="417176"/>
    <lineage>
        <taxon>Eukaryota</taxon>
        <taxon>Fungi</taxon>
        <taxon>Fungi incertae sedis</taxon>
        <taxon>Zoopagomycota</taxon>
        <taxon>Kickxellomycotina</taxon>
        <taxon>Kickxellomycetes</taxon>
        <taxon>Kickxellales</taxon>
        <taxon>Kickxellaceae</taxon>
        <taxon>Coemansia</taxon>
    </lineage>
</organism>
<keyword evidence="2" id="KW-1185">Reference proteome</keyword>
<reference evidence="1" key="1">
    <citation type="submission" date="2022-07" db="EMBL/GenBank/DDBJ databases">
        <title>Phylogenomic reconstructions and comparative analyses of Kickxellomycotina fungi.</title>
        <authorList>
            <person name="Reynolds N.K."/>
            <person name="Stajich J.E."/>
            <person name="Barry K."/>
            <person name="Grigoriev I.V."/>
            <person name="Crous P."/>
            <person name="Smith M.E."/>
        </authorList>
    </citation>
    <scope>NUCLEOTIDE SEQUENCE</scope>
    <source>
        <strain evidence="1">CBS 190363</strain>
    </source>
</reference>